<evidence type="ECO:0000313" key="2">
    <source>
        <dbReference type="EMBL" id="KAJ6219780.1"/>
    </source>
</evidence>
<keyword evidence="1" id="KW-0732">Signal</keyword>
<proteinExistence type="predicted"/>
<dbReference type="EMBL" id="JAPWDV010000002">
    <property type="protein sequence ID" value="KAJ6219780.1"/>
    <property type="molecule type" value="Genomic_DNA"/>
</dbReference>
<name>A0A9Q0M5X3_BLOTA</name>
<dbReference type="AlphaFoldDB" id="A0A9Q0M5X3"/>
<evidence type="ECO:0000313" key="3">
    <source>
        <dbReference type="Proteomes" id="UP001142055"/>
    </source>
</evidence>
<dbReference type="OMA" id="PWELAYA"/>
<feature type="chain" id="PRO_5040140761" evidence="1">
    <location>
        <begin position="32"/>
        <end position="385"/>
    </location>
</feature>
<sequence length="385" mass="43875">MNRSNGKPLPSVWVIITILSIVLLSQHQTHGQILTGPRSWSTLLRRAIDLSRSVKWNEFVEEQKSESTTKASIIVDNRNKSNQNLIDETKDPESPFYISMISSNIGGGNQGLSPNRSMLIKSKEQMNQSQTGLASKLFTYAFSSVPSRVLLTTKRPLITYINVSNLEEHDERENSINKMALLPTETTPNQLQLLNNAESMGSFQSKRRLPECAAQQVCSAHYVRSNHTQRLCECPADFNWNCEDYSLNDDHTIDLTRKQEYKTKRNNLENYTQVKMCENLKTIKPCKTPTDWTIMALQSERTGKAHYVVVCKCPDEASFEGPFTHKHPPYARFPGIRVYGMLCNQGVRKSKDPKALEIDQNSEFPEFPWELAYAVINSTTTQGFW</sequence>
<dbReference type="Proteomes" id="UP001142055">
    <property type="component" value="Chromosome 2"/>
</dbReference>
<accession>A0A9Q0M5X3</accession>
<organism evidence="2 3">
    <name type="scientific">Blomia tropicalis</name>
    <name type="common">Mite</name>
    <dbReference type="NCBI Taxonomy" id="40697"/>
    <lineage>
        <taxon>Eukaryota</taxon>
        <taxon>Metazoa</taxon>
        <taxon>Ecdysozoa</taxon>
        <taxon>Arthropoda</taxon>
        <taxon>Chelicerata</taxon>
        <taxon>Arachnida</taxon>
        <taxon>Acari</taxon>
        <taxon>Acariformes</taxon>
        <taxon>Sarcoptiformes</taxon>
        <taxon>Astigmata</taxon>
        <taxon>Glycyphagoidea</taxon>
        <taxon>Echimyopodidae</taxon>
        <taxon>Blomia</taxon>
    </lineage>
</organism>
<protein>
    <submittedName>
        <fullName evidence="2">Uncharacterized protein</fullName>
    </submittedName>
</protein>
<keyword evidence="3" id="KW-1185">Reference proteome</keyword>
<evidence type="ECO:0000256" key="1">
    <source>
        <dbReference type="SAM" id="SignalP"/>
    </source>
</evidence>
<comment type="caution">
    <text evidence="2">The sequence shown here is derived from an EMBL/GenBank/DDBJ whole genome shotgun (WGS) entry which is preliminary data.</text>
</comment>
<dbReference type="Gene3D" id="2.20.20.160">
    <property type="match status" value="1"/>
</dbReference>
<reference evidence="2" key="1">
    <citation type="submission" date="2022-12" db="EMBL/GenBank/DDBJ databases">
        <title>Genome assemblies of Blomia tropicalis.</title>
        <authorList>
            <person name="Cui Y."/>
        </authorList>
    </citation>
    <scope>NUCLEOTIDE SEQUENCE</scope>
    <source>
        <tissue evidence="2">Adult mites</tissue>
    </source>
</reference>
<dbReference type="OrthoDB" id="6413868at2759"/>
<feature type="signal peptide" evidence="1">
    <location>
        <begin position="1"/>
        <end position="31"/>
    </location>
</feature>
<gene>
    <name evidence="2" type="ORF">RDWZM_005592</name>
</gene>